<keyword evidence="7" id="KW-1185">Reference proteome</keyword>
<dbReference type="Proteomes" id="UP000188268">
    <property type="component" value="Unassembled WGS sequence"/>
</dbReference>
<dbReference type="STRING" id="210143.A0A1R3IZ22"/>
<dbReference type="PANTHER" id="PTHR33977">
    <property type="entry name" value="ZINC ION BINDING PROTEIN"/>
    <property type="match status" value="1"/>
</dbReference>
<proteinExistence type="inferred from homology"/>
<evidence type="ECO:0000313" key="7">
    <source>
        <dbReference type="Proteomes" id="UP000188268"/>
    </source>
</evidence>
<dbReference type="GO" id="GO:0000814">
    <property type="term" value="C:ESCRT II complex"/>
    <property type="evidence" value="ECO:0007669"/>
    <property type="project" value="InterPro"/>
</dbReference>
<dbReference type="EMBL" id="AWWV01009153">
    <property type="protein sequence ID" value="OMO87790.1"/>
    <property type="molecule type" value="Genomic_DNA"/>
</dbReference>
<dbReference type="GO" id="GO:0015031">
    <property type="term" value="P:protein transport"/>
    <property type="evidence" value="ECO:0007669"/>
    <property type="project" value="UniProtKB-KW"/>
</dbReference>
<keyword evidence="2" id="KW-0813">Transport</keyword>
<dbReference type="Gramene" id="OMO87790">
    <property type="protein sequence ID" value="OMO87790"/>
    <property type="gene ID" value="CCACVL1_08768"/>
</dbReference>
<evidence type="ECO:0000256" key="1">
    <source>
        <dbReference type="ARBA" id="ARBA00009674"/>
    </source>
</evidence>
<dbReference type="InterPro" id="IPR014041">
    <property type="entry name" value="ESCRT-II_cplx_Vps25-sub_N"/>
</dbReference>
<protein>
    <recommendedName>
        <fullName evidence="4">ESCRT-II complex subunit VPS25</fullName>
    </recommendedName>
</protein>
<gene>
    <name evidence="6" type="ORF">CCACVL1_08768</name>
</gene>
<dbReference type="InterPro" id="IPR036388">
    <property type="entry name" value="WH-like_DNA-bd_sf"/>
</dbReference>
<evidence type="ECO:0000256" key="2">
    <source>
        <dbReference type="ARBA" id="ARBA00022448"/>
    </source>
</evidence>
<dbReference type="GO" id="GO:0071985">
    <property type="term" value="P:multivesicular body sorting pathway"/>
    <property type="evidence" value="ECO:0007669"/>
    <property type="project" value="InterPro"/>
</dbReference>
<dbReference type="PANTHER" id="PTHR33977:SF2">
    <property type="entry name" value="OS09G0309100 PROTEIN"/>
    <property type="match status" value="1"/>
</dbReference>
<evidence type="ECO:0000256" key="4">
    <source>
        <dbReference type="ARBA" id="ARBA00030094"/>
    </source>
</evidence>
<dbReference type="Gene3D" id="1.10.10.10">
    <property type="entry name" value="Winged helix-like DNA-binding domain superfamily/Winged helix DNA-binding domain"/>
    <property type="match status" value="1"/>
</dbReference>
<organism evidence="6 7">
    <name type="scientific">Corchorus capsularis</name>
    <name type="common">Jute</name>
    <dbReference type="NCBI Taxonomy" id="210143"/>
    <lineage>
        <taxon>Eukaryota</taxon>
        <taxon>Viridiplantae</taxon>
        <taxon>Streptophyta</taxon>
        <taxon>Embryophyta</taxon>
        <taxon>Tracheophyta</taxon>
        <taxon>Spermatophyta</taxon>
        <taxon>Magnoliopsida</taxon>
        <taxon>eudicotyledons</taxon>
        <taxon>Gunneridae</taxon>
        <taxon>Pentapetalae</taxon>
        <taxon>rosids</taxon>
        <taxon>malvids</taxon>
        <taxon>Malvales</taxon>
        <taxon>Malvaceae</taxon>
        <taxon>Grewioideae</taxon>
        <taxon>Apeibeae</taxon>
        <taxon>Corchorus</taxon>
    </lineage>
</organism>
<accession>A0A1R3IZ22</accession>
<sequence>MQKLGDFKLPHFFNYPPYFTLQPVRETREKQVQLWKELILDYCRTQKIFVIGLEEEFLLFSNSVIERTLTHEAREAFLSALVSEGRAEWLDKGHRKCLILWHRIQDWADIILNFVKDNGFEDSVMTVEEIRSGIESRGTELQGIDRTILMRALKLLEQKGKLAIFKGTSADDEDVMLIWEWEAVQVLVLLPLPKVESLRPIEIKRFNGYEIFKGKMEIVESLVESILDIPVQDPPEEEFSSADLTWTKFGTVEHHDDVALIPYARVDEFIIGECSNAECPTRFHIERGRKRSKGSLKEYKDDEYLEYRLYWCSFGPENYGEGGGILPSRKYRLNTRNRAARPQSMRGCQCHFVVKRLYARSSLALIIYNERRHINKSGFVCHGPLDKDAIGPGAKKIPYISNEIQQQAMSMIYLGIPEENVLEKHIECIQRYCGSDAKVNTLASQYVRKLGMIIKRSTHELDLDDQASIRMWVERNKKSIFVYQDTSETDPFILGIQTEWQLQQMVRFGHRSLIAADSTFGIKRLKYPLCTLLVFDSRQHALPVAWVITRSVAKPDVAKWMKALLDRARSIDPGWKINGFVIDDAAMEIDPIRDIFCCPILFSLWRVRRSWLRNVVKKCSNIEVQREIFKRLGEMVYSIWGGINTSVALEELIQDFVDQTSFMEYFKSSWVPKIEMWLSTMKTLPLASQEASGAIEAYHVKLKTKLFDDSHLGALQRVDWLVHKLTTELHSTYWLDRFADESDSFQNVKEEYLASTSWHRALQIPDSAVTLDDRGNLFAKSFREILMDLWKKPMDDSISLDESVAWTHQMLDQIKQLVELNSSNDIGIVVNNMPLKWASKKGRTFVGIPASLPAIPSSSKSTIKNLQKKNRKRKRLSRLR</sequence>
<name>A0A1R3IZ22_COCAP</name>
<reference evidence="6 7" key="1">
    <citation type="submission" date="2013-09" db="EMBL/GenBank/DDBJ databases">
        <title>Corchorus capsularis genome sequencing.</title>
        <authorList>
            <person name="Alam M."/>
            <person name="Haque M.S."/>
            <person name="Islam M.S."/>
            <person name="Emdad E.M."/>
            <person name="Islam M.M."/>
            <person name="Ahmed B."/>
            <person name="Halim A."/>
            <person name="Hossen Q.M.M."/>
            <person name="Hossain M.Z."/>
            <person name="Ahmed R."/>
            <person name="Khan M.M."/>
            <person name="Islam R."/>
            <person name="Rashid M.M."/>
            <person name="Khan S.A."/>
            <person name="Rahman M.S."/>
            <person name="Alam M."/>
        </authorList>
    </citation>
    <scope>NUCLEOTIDE SEQUENCE [LARGE SCALE GENOMIC DNA]</scope>
    <source>
        <strain evidence="7">cv. CVL-1</strain>
        <tissue evidence="6">Whole seedling</tissue>
    </source>
</reference>
<dbReference type="AlphaFoldDB" id="A0A1R3IZ22"/>
<dbReference type="GO" id="GO:0016236">
    <property type="term" value="P:macroautophagy"/>
    <property type="evidence" value="ECO:0007669"/>
    <property type="project" value="UniProtKB-ARBA"/>
</dbReference>
<evidence type="ECO:0000256" key="5">
    <source>
        <dbReference type="SAM" id="MobiDB-lite"/>
    </source>
</evidence>
<dbReference type="OMA" id="YHERRHI"/>
<comment type="caution">
    <text evidence="6">The sequence shown here is derived from an EMBL/GenBank/DDBJ whole genome shotgun (WGS) entry which is preliminary data.</text>
</comment>
<keyword evidence="3" id="KW-0653">Protein transport</keyword>
<comment type="similarity">
    <text evidence="1">Belongs to the VPS25 family.</text>
</comment>
<evidence type="ECO:0000313" key="6">
    <source>
        <dbReference type="EMBL" id="OMO87790.1"/>
    </source>
</evidence>
<dbReference type="FunFam" id="1.10.10.570:FF:000002">
    <property type="entry name" value="Vacuolar protein sorting-associated protein 25"/>
    <property type="match status" value="1"/>
</dbReference>
<feature type="compositionally biased region" description="Basic residues" evidence="5">
    <location>
        <begin position="866"/>
        <end position="880"/>
    </location>
</feature>
<evidence type="ECO:0000256" key="3">
    <source>
        <dbReference type="ARBA" id="ARBA00022927"/>
    </source>
</evidence>
<dbReference type="OrthoDB" id="1703243at2759"/>
<dbReference type="InterPro" id="IPR036390">
    <property type="entry name" value="WH_DNA-bd_sf"/>
</dbReference>
<dbReference type="InterPro" id="IPR008570">
    <property type="entry name" value="ESCRT-II_cplx_Vps25-sub"/>
</dbReference>
<dbReference type="SUPFAM" id="SSF46785">
    <property type="entry name" value="Winged helix' DNA-binding domain"/>
    <property type="match status" value="2"/>
</dbReference>
<dbReference type="Pfam" id="PF05871">
    <property type="entry name" value="ESCRT-II"/>
    <property type="match status" value="1"/>
</dbReference>
<dbReference type="Gene3D" id="1.10.10.570">
    <property type="entry name" value="Winged helix' DNA-binding domain. Chain C. Domain 1"/>
    <property type="match status" value="1"/>
</dbReference>
<feature type="region of interest" description="Disordered" evidence="5">
    <location>
        <begin position="859"/>
        <end position="880"/>
    </location>
</feature>
<dbReference type="FunFam" id="1.10.10.10:FF:000141">
    <property type="entry name" value="vacuolar protein-sorting-associated protein 25"/>
    <property type="match status" value="1"/>
</dbReference>